<dbReference type="Pfam" id="PF13399">
    <property type="entry name" value="LytR_C"/>
    <property type="match status" value="1"/>
</dbReference>
<feature type="compositionally biased region" description="Low complexity" evidence="2">
    <location>
        <begin position="36"/>
        <end position="57"/>
    </location>
</feature>
<dbReference type="InterPro" id="IPR004474">
    <property type="entry name" value="LytR_CpsA_psr"/>
</dbReference>
<feature type="domain" description="Cell envelope-related transcriptional attenuator" evidence="4">
    <location>
        <begin position="157"/>
        <end position="311"/>
    </location>
</feature>
<proteinExistence type="inferred from homology"/>
<gene>
    <name evidence="6" type="ORF">ENP34_12025</name>
</gene>
<dbReference type="Gene3D" id="3.30.70.2390">
    <property type="match status" value="1"/>
</dbReference>
<protein>
    <submittedName>
        <fullName evidence="6">LytR family transcriptional regulator</fullName>
    </submittedName>
</protein>
<dbReference type="PANTHER" id="PTHR33392">
    <property type="entry name" value="POLYISOPRENYL-TEICHOIC ACID--PEPTIDOGLYCAN TEICHOIC ACID TRANSFERASE TAGU"/>
    <property type="match status" value="1"/>
</dbReference>
<dbReference type="EMBL" id="DSIY01000278">
    <property type="protein sequence ID" value="HEG92146.1"/>
    <property type="molecule type" value="Genomic_DNA"/>
</dbReference>
<feature type="domain" description="LytR/CpsA/Psr regulator C-terminal" evidence="5">
    <location>
        <begin position="475"/>
        <end position="562"/>
    </location>
</feature>
<dbReference type="Gene3D" id="3.40.630.190">
    <property type="entry name" value="LCP protein"/>
    <property type="match status" value="1"/>
</dbReference>
<keyword evidence="3" id="KW-1133">Transmembrane helix</keyword>
<name>A0A831TH11_9BACT</name>
<evidence type="ECO:0000256" key="2">
    <source>
        <dbReference type="SAM" id="MobiDB-lite"/>
    </source>
</evidence>
<evidence type="ECO:0000256" key="1">
    <source>
        <dbReference type="ARBA" id="ARBA00006068"/>
    </source>
</evidence>
<dbReference type="InterPro" id="IPR050922">
    <property type="entry name" value="LytR/CpsA/Psr_CW_biosynth"/>
</dbReference>
<dbReference type="PANTHER" id="PTHR33392:SF6">
    <property type="entry name" value="POLYISOPRENYL-TEICHOIC ACID--PEPTIDOGLYCAN TEICHOIC ACID TRANSFERASE TAGU"/>
    <property type="match status" value="1"/>
</dbReference>
<evidence type="ECO:0000313" key="6">
    <source>
        <dbReference type="EMBL" id="HEG92146.1"/>
    </source>
</evidence>
<feature type="region of interest" description="Disordered" evidence="2">
    <location>
        <begin position="1"/>
        <end position="60"/>
    </location>
</feature>
<sequence>MEGTPPNPTPEPAPLVRLTAGQVRQARQRRQGHPPARASQPDSAYAAAAAGTPAQTGRGRRSRLRVALGLASFALIAGLLVYLIPIVLAARNAYDRIFVTPAPRPTVVINPQGTPELVLPTPGSEEAPIQLPDWEKKDRINILLLGVDKRESEDVPRSDTMIIVMIDPLTRDVAMLSIPRDLLVTIPGYGDTKINAAYSYGAQSDVTGPGLVRATIEYNFGIPIHYFAEVDFEGFVRIVDTLGGVTVDVPAPIKDDEYPGEQFDYTRIYFPTGLQHMDGRTALRYVRTRHDDNDFARGARQQQVLQALREQGIRLNLIARADKLLAELGDAVRTDLSPTEVLALAKLGTEIDSGRIRTYSLLNATYSYWEPGQPYYLIPDWGAIQQVLNEMMPPREGQPVPQVRGSAVQVPEQAPEFEPTVPPDEPPPTPEVILTPAVEEPTPTEEVVPTPTEPLTTPTAEPTEESSAPSSNPAILVQNGTFTDGLAAQAAATLQASGFTNVTYAQAPDAGNYPTSLVIDYSGNPNLAVQVAAALGLPPSAAIAGDPAASGGYDIVVILGEDVAASP</sequence>
<feature type="region of interest" description="Disordered" evidence="2">
    <location>
        <begin position="439"/>
        <end position="475"/>
    </location>
</feature>
<accession>A0A831TH11</accession>
<feature type="compositionally biased region" description="Low complexity" evidence="2">
    <location>
        <begin position="439"/>
        <end position="470"/>
    </location>
</feature>
<evidence type="ECO:0000256" key="3">
    <source>
        <dbReference type="SAM" id="Phobius"/>
    </source>
</evidence>
<feature type="transmembrane region" description="Helical" evidence="3">
    <location>
        <begin position="66"/>
        <end position="88"/>
    </location>
</feature>
<dbReference type="AlphaFoldDB" id="A0A831TH11"/>
<dbReference type="Pfam" id="PF03816">
    <property type="entry name" value="LytR_cpsA_psr"/>
    <property type="match status" value="1"/>
</dbReference>
<evidence type="ECO:0000259" key="5">
    <source>
        <dbReference type="Pfam" id="PF13399"/>
    </source>
</evidence>
<comment type="caution">
    <text evidence="6">The sequence shown here is derived from an EMBL/GenBank/DDBJ whole genome shotgun (WGS) entry which is preliminary data.</text>
</comment>
<comment type="similarity">
    <text evidence="1">Belongs to the LytR/CpsA/Psr (LCP) family.</text>
</comment>
<organism evidence="6">
    <name type="scientific">Thermorudis peleae</name>
    <dbReference type="NCBI Taxonomy" id="1382356"/>
    <lineage>
        <taxon>Bacteria</taxon>
        <taxon>Pseudomonadati</taxon>
        <taxon>Thermomicrobiota</taxon>
        <taxon>Thermomicrobia</taxon>
        <taxon>Thermomicrobia incertae sedis</taxon>
        <taxon>Thermorudis</taxon>
    </lineage>
</organism>
<keyword evidence="3" id="KW-0472">Membrane</keyword>
<dbReference type="NCBIfam" id="TIGR00350">
    <property type="entry name" value="lytR_cpsA_psr"/>
    <property type="match status" value="1"/>
</dbReference>
<feature type="compositionally biased region" description="Pro residues" evidence="2">
    <location>
        <begin position="1"/>
        <end position="13"/>
    </location>
</feature>
<dbReference type="InterPro" id="IPR027381">
    <property type="entry name" value="LytR/CpsA/Psr_C"/>
</dbReference>
<keyword evidence="3" id="KW-0812">Transmembrane</keyword>
<reference evidence="6" key="1">
    <citation type="journal article" date="2020" name="mSystems">
        <title>Genome- and Community-Level Interaction Insights into Carbon Utilization and Element Cycling Functions of Hydrothermarchaeota in Hydrothermal Sediment.</title>
        <authorList>
            <person name="Zhou Z."/>
            <person name="Liu Y."/>
            <person name="Xu W."/>
            <person name="Pan J."/>
            <person name="Luo Z.H."/>
            <person name="Li M."/>
        </authorList>
    </citation>
    <scope>NUCLEOTIDE SEQUENCE [LARGE SCALE GENOMIC DNA]</scope>
    <source>
        <strain evidence="6">SpSt-210</strain>
    </source>
</reference>
<evidence type="ECO:0000259" key="4">
    <source>
        <dbReference type="Pfam" id="PF03816"/>
    </source>
</evidence>